<evidence type="ECO:0000256" key="3">
    <source>
        <dbReference type="SAM" id="MobiDB-lite"/>
    </source>
</evidence>
<feature type="region of interest" description="Disordered" evidence="3">
    <location>
        <begin position="1"/>
        <end position="26"/>
    </location>
</feature>
<keyword evidence="5" id="KW-1185">Reference proteome</keyword>
<dbReference type="InterPro" id="IPR001040">
    <property type="entry name" value="TIF_eIF_4E"/>
</dbReference>
<accession>A0A8J5C0Q7</accession>
<reference evidence="4" key="1">
    <citation type="submission" date="2020-07" db="EMBL/GenBank/DDBJ databases">
        <title>The High-quality genome of the commercially important snow crab, Chionoecetes opilio.</title>
        <authorList>
            <person name="Jeong J.-H."/>
            <person name="Ryu S."/>
        </authorList>
    </citation>
    <scope>NUCLEOTIDE SEQUENCE</scope>
    <source>
        <strain evidence="4">MADBK_172401_WGS</strain>
        <tissue evidence="4">Digestive gland</tissue>
    </source>
</reference>
<keyword evidence="2 4" id="KW-0396">Initiation factor</keyword>
<comment type="caution">
    <text evidence="4">The sequence shown here is derived from an EMBL/GenBank/DDBJ whole genome shotgun (WGS) entry which is preliminary data.</text>
</comment>
<keyword evidence="2" id="KW-0648">Protein biosynthesis</keyword>
<evidence type="ECO:0000256" key="2">
    <source>
        <dbReference type="RuleBase" id="RU004374"/>
    </source>
</evidence>
<sequence length="225" mass="25654">MSTMVNKYDALKNNEDSGDEDIGNRDLKEMEKPLPPVEVKPGDHRLQFTYNIWFSRRAPGKQATTQNYDQNLKLIGRFASVEQFWGYYSRLVRPADLNSHSDIHIFKDGIKPMWEDSANKNGGKWIVRLRKGLASRCWENMILAMMGEQFMVGDEICGAVISVRFQCPRFHSHRVVLRSQLLTLNVATCDLPTLLAAAGIHPSRQHTVICLTCAFLRKTGQLQCL</sequence>
<dbReference type="InterPro" id="IPR023398">
    <property type="entry name" value="TIF_eIF4e-like"/>
</dbReference>
<gene>
    <name evidence="4" type="primary">Eif4e2</name>
    <name evidence="4" type="ORF">GWK47_014181</name>
</gene>
<keyword evidence="2" id="KW-0694">RNA-binding</keyword>
<evidence type="ECO:0000313" key="4">
    <source>
        <dbReference type="EMBL" id="KAG0714423.1"/>
    </source>
</evidence>
<dbReference type="Proteomes" id="UP000770661">
    <property type="component" value="Unassembled WGS sequence"/>
</dbReference>
<dbReference type="GO" id="GO:0000340">
    <property type="term" value="F:RNA 7-methylguanosine cap binding"/>
    <property type="evidence" value="ECO:0007669"/>
    <property type="project" value="UniProtKB-ARBA"/>
</dbReference>
<dbReference type="Pfam" id="PF01652">
    <property type="entry name" value="IF4E"/>
    <property type="match status" value="1"/>
</dbReference>
<dbReference type="PANTHER" id="PTHR11960">
    <property type="entry name" value="EUKARYOTIC TRANSLATION INITIATION FACTOR 4E RELATED"/>
    <property type="match status" value="1"/>
</dbReference>
<dbReference type="GO" id="GO:0003743">
    <property type="term" value="F:translation initiation factor activity"/>
    <property type="evidence" value="ECO:0007669"/>
    <property type="project" value="UniProtKB-KW"/>
</dbReference>
<dbReference type="SUPFAM" id="SSF55418">
    <property type="entry name" value="eIF4e-like"/>
    <property type="match status" value="1"/>
</dbReference>
<name>A0A8J5C0Q7_CHIOP</name>
<proteinExistence type="inferred from homology"/>
<dbReference type="PANTHER" id="PTHR11960:SF18">
    <property type="entry name" value="EUKARYOTIC TRANSLATION INITIATION FACTOR 4E HOMOLOGOUS PROTEIN, ISOFORM B"/>
    <property type="match status" value="1"/>
</dbReference>
<dbReference type="GO" id="GO:0016281">
    <property type="term" value="C:eukaryotic translation initiation factor 4F complex"/>
    <property type="evidence" value="ECO:0007669"/>
    <property type="project" value="TreeGrafter"/>
</dbReference>
<protein>
    <recommendedName>
        <fullName evidence="1">eIF-4F 25 kDa subunit</fullName>
    </recommendedName>
</protein>
<dbReference type="OrthoDB" id="590761at2759"/>
<dbReference type="EMBL" id="JACEEZ010020544">
    <property type="protein sequence ID" value="KAG0714423.1"/>
    <property type="molecule type" value="Genomic_DNA"/>
</dbReference>
<comment type="similarity">
    <text evidence="2">Belongs to the eukaryotic initiation factor 4E family.</text>
</comment>
<dbReference type="AlphaFoldDB" id="A0A8J5C0Q7"/>
<evidence type="ECO:0000256" key="1">
    <source>
        <dbReference type="ARBA" id="ARBA00032656"/>
    </source>
</evidence>
<dbReference type="PROSITE" id="PS00813">
    <property type="entry name" value="IF4E"/>
    <property type="match status" value="1"/>
</dbReference>
<dbReference type="Gene3D" id="3.30.760.10">
    <property type="entry name" value="RNA Cap, Translation Initiation Factor Eif4e"/>
    <property type="match status" value="1"/>
</dbReference>
<dbReference type="InterPro" id="IPR019770">
    <property type="entry name" value="TIF_eIF_4E_CS"/>
</dbReference>
<evidence type="ECO:0000313" key="5">
    <source>
        <dbReference type="Proteomes" id="UP000770661"/>
    </source>
</evidence>
<organism evidence="4 5">
    <name type="scientific">Chionoecetes opilio</name>
    <name type="common">Atlantic snow crab</name>
    <name type="synonym">Cancer opilio</name>
    <dbReference type="NCBI Taxonomy" id="41210"/>
    <lineage>
        <taxon>Eukaryota</taxon>
        <taxon>Metazoa</taxon>
        <taxon>Ecdysozoa</taxon>
        <taxon>Arthropoda</taxon>
        <taxon>Crustacea</taxon>
        <taxon>Multicrustacea</taxon>
        <taxon>Malacostraca</taxon>
        <taxon>Eumalacostraca</taxon>
        <taxon>Eucarida</taxon>
        <taxon>Decapoda</taxon>
        <taxon>Pleocyemata</taxon>
        <taxon>Brachyura</taxon>
        <taxon>Eubrachyura</taxon>
        <taxon>Majoidea</taxon>
        <taxon>Majidae</taxon>
        <taxon>Chionoecetes</taxon>
    </lineage>
</organism>